<reference evidence="2 3" key="1">
    <citation type="submission" date="2016-10" db="EMBL/GenBank/DDBJ databases">
        <authorList>
            <person name="Varghese N."/>
            <person name="Submissions S."/>
        </authorList>
    </citation>
    <scope>NUCLEOTIDE SEQUENCE [LARGE SCALE GENOMIC DNA]</scope>
    <source>
        <strain evidence="2 3">DSM 29073</strain>
    </source>
</reference>
<name>A0A8G2BUN4_9BACT</name>
<protein>
    <recommendedName>
        <fullName evidence="4">DUF3308 domain-containing protein</fullName>
    </recommendedName>
</protein>
<evidence type="ECO:0000313" key="3">
    <source>
        <dbReference type="Proteomes" id="UP000236725"/>
    </source>
</evidence>
<dbReference type="AlphaFoldDB" id="A0A8G2BUN4"/>
<evidence type="ECO:0000313" key="2">
    <source>
        <dbReference type="EMBL" id="SEF59503.1"/>
    </source>
</evidence>
<keyword evidence="3" id="KW-1185">Reference proteome</keyword>
<evidence type="ECO:0000256" key="1">
    <source>
        <dbReference type="SAM" id="SignalP"/>
    </source>
</evidence>
<keyword evidence="1" id="KW-0732">Signal</keyword>
<gene>
    <name evidence="2" type="ORF">SAMN05444001_10355</name>
</gene>
<accession>A0A8G2BUN4</accession>
<dbReference type="RefSeq" id="WP_103982565.1">
    <property type="nucleotide sequence ID" value="NZ_FNVS01000003.1"/>
</dbReference>
<organism evidence="2 3">
    <name type="scientific">Parabacteroides chinchillae</name>
    <dbReference type="NCBI Taxonomy" id="871327"/>
    <lineage>
        <taxon>Bacteria</taxon>
        <taxon>Pseudomonadati</taxon>
        <taxon>Bacteroidota</taxon>
        <taxon>Bacteroidia</taxon>
        <taxon>Bacteroidales</taxon>
        <taxon>Tannerellaceae</taxon>
        <taxon>Parabacteroides</taxon>
    </lineage>
</organism>
<sequence>MRNILFVLFIFVFAGTSSAQNGDEVFDFLRIPNSARVNSLGGHNISIIERDPSLIFHNPALLGAEMDKMVNLNYMNYISDVNAGSALFTKALKEHSAWGVGASFFSYGNLKETTGENQIIGDFSAKDISVVGFYSHDLNDRWRGGLSLKFLYSSIADYTSIGLCVDAGLSYYNSEKEFSAGITLKNIGAQLKPYDNKRQKMPWDIQAGISKKMTHAPIRFSLTAMYLNRWKFDYVDDSDQEYKGDNFFKALVKHFVIGVDYIPSDNFWIGVGFNPKTSLDMKLRDGGGALSGFSAGAGVKIKMFDVGASIAKYNPSALSLMISVSMTLDDFKN</sequence>
<feature type="signal peptide" evidence="1">
    <location>
        <begin position="1"/>
        <end position="19"/>
    </location>
</feature>
<feature type="chain" id="PRO_5034472106" description="DUF3308 domain-containing protein" evidence="1">
    <location>
        <begin position="20"/>
        <end position="333"/>
    </location>
</feature>
<dbReference type="Gene3D" id="2.40.160.60">
    <property type="entry name" value="Outer membrane protein transport protein (OMPP1/FadL/TodX)"/>
    <property type="match status" value="1"/>
</dbReference>
<comment type="caution">
    <text evidence="2">The sequence shown here is derived from an EMBL/GenBank/DDBJ whole genome shotgun (WGS) entry which is preliminary data.</text>
</comment>
<dbReference type="EMBL" id="FNVS01000003">
    <property type="protein sequence ID" value="SEF59503.1"/>
    <property type="molecule type" value="Genomic_DNA"/>
</dbReference>
<evidence type="ECO:0008006" key="4">
    <source>
        <dbReference type="Google" id="ProtNLM"/>
    </source>
</evidence>
<dbReference type="SUPFAM" id="SSF56935">
    <property type="entry name" value="Porins"/>
    <property type="match status" value="1"/>
</dbReference>
<dbReference type="NCBIfam" id="NF033711">
    <property type="entry name" value="T9SS_PorQ"/>
    <property type="match status" value="1"/>
</dbReference>
<dbReference type="Proteomes" id="UP000236725">
    <property type="component" value="Unassembled WGS sequence"/>
</dbReference>
<proteinExistence type="predicted"/>
<dbReference type="NCBIfam" id="NF033709">
    <property type="entry name" value="PorV_fam"/>
    <property type="match status" value="1"/>
</dbReference>